<dbReference type="Proteomes" id="UP000035680">
    <property type="component" value="Unassembled WGS sequence"/>
</dbReference>
<sequence>MEGIKKNVEQLELPTETHKILDKRRGRKKKKRRFSVAFNESKDTPSEVHQKPIIPEDTLIRRNRKLYCPEIKKLFDTFNCESYVYRINRYYACPHFVDHTFQFGLMKTFNSDYVDYTDVGASAVLNKIFRTDIQSSNNLQVFSTETISTFDLEKTLMLSNYEPFEDLLHLFYNMDIGVANESMKVYEERKKESEAYKRFHNQEMVRRRNGKPVVDSSNSDISERCFVLTFTFKLFEDKGNVEGFKDYNEDEARDLLHILDGLLGMYNKEAVIKAIGVSNYVYEEAQQFFRNIAQGSLSDGDDDDDYDGVTNSGEEVDVFNGDKDTVSEDFSFVKNVSLNNVEDEPGGRRESIVLNGDKDAVNEDFSLEQSVNLNDGEHDLKKRRESDELNGDNTIVNRDFTVEENVILTCVEDVPKDREGSNELYENSDTLSEGSTVKYNSTLTGIEYQHKNREGSNELYENSDTVSEGSTTTYNVTLTCVEDELENREESSELNEDTVSEGFAVKSNVTLTCVGDELKNREESSGDTDIVSEGSTMEHNVSLIAVDQEPRKKRKTSESEVGNILNSTSSVKIEKENIKKRLSDECENINISGSPSSIQIGKEKIDSEESNSEGDNTINHKTIIVLETDQILKDYKLRKILLNTNPNELLKTWEPFPDGAFLEVKKDQNTIYKFKLDLKNRAITSFLKRIQYKAKNANNMTFEIRRVLLKKEFVSIEGTPYEGKCKRLKKNGKTRYSSTLKKEVKDC</sequence>
<protein>
    <submittedName>
        <fullName evidence="2">BTB domain-containing protein</fullName>
    </submittedName>
</protein>
<organism evidence="1 2">
    <name type="scientific">Strongyloides venezuelensis</name>
    <name type="common">Threadworm</name>
    <dbReference type="NCBI Taxonomy" id="75913"/>
    <lineage>
        <taxon>Eukaryota</taxon>
        <taxon>Metazoa</taxon>
        <taxon>Ecdysozoa</taxon>
        <taxon>Nematoda</taxon>
        <taxon>Chromadorea</taxon>
        <taxon>Rhabditida</taxon>
        <taxon>Tylenchina</taxon>
        <taxon>Panagrolaimomorpha</taxon>
        <taxon>Strongyloidoidea</taxon>
        <taxon>Strongyloididae</taxon>
        <taxon>Strongyloides</taxon>
    </lineage>
</organism>
<dbReference type="WBParaSite" id="SVE_1091300.1">
    <property type="protein sequence ID" value="SVE_1091300.1"/>
    <property type="gene ID" value="SVE_1091300"/>
</dbReference>
<accession>A0A0K0FP61</accession>
<evidence type="ECO:0000313" key="2">
    <source>
        <dbReference type="WBParaSite" id="SVE_1091300.1"/>
    </source>
</evidence>
<name>A0A0K0FP61_STRVS</name>
<reference evidence="1" key="1">
    <citation type="submission" date="2014-07" db="EMBL/GenBank/DDBJ databases">
        <authorList>
            <person name="Martin A.A"/>
            <person name="De Silva N."/>
        </authorList>
    </citation>
    <scope>NUCLEOTIDE SEQUENCE</scope>
</reference>
<keyword evidence="1" id="KW-1185">Reference proteome</keyword>
<dbReference type="AlphaFoldDB" id="A0A0K0FP61"/>
<reference evidence="2" key="2">
    <citation type="submission" date="2015-08" db="UniProtKB">
        <authorList>
            <consortium name="WormBaseParasite"/>
        </authorList>
    </citation>
    <scope>IDENTIFICATION</scope>
</reference>
<proteinExistence type="predicted"/>
<evidence type="ECO:0000313" key="1">
    <source>
        <dbReference type="Proteomes" id="UP000035680"/>
    </source>
</evidence>